<dbReference type="PANTHER" id="PTHR30514:SF10">
    <property type="entry name" value="MURR_RPIR FAMILY TRANSCRIPTIONAL REGULATOR"/>
    <property type="match status" value="1"/>
</dbReference>
<dbReference type="GO" id="GO:0003677">
    <property type="term" value="F:DNA binding"/>
    <property type="evidence" value="ECO:0007669"/>
    <property type="project" value="InterPro"/>
</dbReference>
<sequence>MISMYERVENLIKDNRNTTFKIIAKQLLLDFQQGIFKSQNELAETCFVSLATITQFSKATLCEGYKELTIRLKIEYENTLGGNRHDAPKKIDYENLDLTNFEAIKTWVYESSDFILKFSKIINKRRKLWIAPSFQSMQSAVYLQTILRNQGIEVHIMDSSINVEIVRHIDFKNEVVLILFTGRDTDTLSRMLDFLKILTAHVFIITTQNHITEIPDDSRWEKLMVNYPISTNDYRYRSIAMMILFFLISEKVFLNAKIK</sequence>
<dbReference type="EMBL" id="CP006682">
    <property type="protein sequence ID" value="AHB36250.1"/>
    <property type="molecule type" value="Genomic_DNA"/>
</dbReference>
<dbReference type="InterPro" id="IPR036388">
    <property type="entry name" value="WH-like_DNA-bd_sf"/>
</dbReference>
<dbReference type="AlphaFoldDB" id="V5RKB3"/>
<evidence type="ECO:0008006" key="3">
    <source>
        <dbReference type="Google" id="ProtNLM"/>
    </source>
</evidence>
<dbReference type="HOGENOM" id="CLU_096776_0_0_14"/>
<dbReference type="RefSeq" id="WP_023789184.1">
    <property type="nucleotide sequence ID" value="NC_022998.1"/>
</dbReference>
<accession>V5RKB3</accession>
<dbReference type="Gene3D" id="1.10.10.10">
    <property type="entry name" value="Winged helix-like DNA-binding domain superfamily/Winged helix DNA-binding domain"/>
    <property type="match status" value="1"/>
</dbReference>
<dbReference type="Proteomes" id="UP000018550">
    <property type="component" value="Chromosome"/>
</dbReference>
<dbReference type="GO" id="GO:0003700">
    <property type="term" value="F:DNA-binding transcription factor activity"/>
    <property type="evidence" value="ECO:0007669"/>
    <property type="project" value="InterPro"/>
</dbReference>
<name>V5RKB3_SPIAP</name>
<protein>
    <recommendedName>
        <fullName evidence="3">HTH rpiR-type domain-containing protein</fullName>
    </recommendedName>
</protein>
<dbReference type="KEGG" id="sapi:SAPIS_v1c04040"/>
<evidence type="ECO:0000313" key="1">
    <source>
        <dbReference type="EMBL" id="AHB36250.1"/>
    </source>
</evidence>
<dbReference type="InterPro" id="IPR009057">
    <property type="entry name" value="Homeodomain-like_sf"/>
</dbReference>
<keyword evidence="2" id="KW-1185">Reference proteome</keyword>
<proteinExistence type="predicted"/>
<dbReference type="eggNOG" id="COG1737">
    <property type="taxonomic scope" value="Bacteria"/>
</dbReference>
<dbReference type="PANTHER" id="PTHR30514">
    <property type="entry name" value="GLUCOKINASE"/>
    <property type="match status" value="1"/>
</dbReference>
<organism evidence="1 2">
    <name type="scientific">Spiroplasma apis B31</name>
    <dbReference type="NCBI Taxonomy" id="1276258"/>
    <lineage>
        <taxon>Bacteria</taxon>
        <taxon>Bacillati</taxon>
        <taxon>Mycoplasmatota</taxon>
        <taxon>Mollicutes</taxon>
        <taxon>Entomoplasmatales</taxon>
        <taxon>Spiroplasmataceae</taxon>
        <taxon>Spiroplasma</taxon>
    </lineage>
</organism>
<reference evidence="1 2" key="1">
    <citation type="journal article" date="2014" name="Genome Announc.">
        <title>Complete Genome Sequence of Spiroplasma apis B31T (ATCC 33834), a Bacterium Associated with May Disease of Honeybees (Apis mellifera).</title>
        <authorList>
            <person name="Ku C."/>
            <person name="Lo W.S."/>
            <person name="Chen L.L."/>
            <person name="Kuo C.H."/>
        </authorList>
    </citation>
    <scope>NUCLEOTIDE SEQUENCE [LARGE SCALE GENOMIC DNA]</scope>
    <source>
        <strain evidence="1">B31</strain>
    </source>
</reference>
<dbReference type="PATRIC" id="fig|1276258.3.peg.402"/>
<evidence type="ECO:0000313" key="2">
    <source>
        <dbReference type="Proteomes" id="UP000018550"/>
    </source>
</evidence>
<dbReference type="STRING" id="1276258.SAPIS_v1c04040"/>
<gene>
    <name evidence="1" type="ORF">SAPIS_v1c04040</name>
</gene>
<dbReference type="SUPFAM" id="SSF46689">
    <property type="entry name" value="Homeodomain-like"/>
    <property type="match status" value="1"/>
</dbReference>
<dbReference type="InterPro" id="IPR047640">
    <property type="entry name" value="RpiR-like"/>
</dbReference>
<dbReference type="GO" id="GO:0097367">
    <property type="term" value="F:carbohydrate derivative binding"/>
    <property type="evidence" value="ECO:0007669"/>
    <property type="project" value="InterPro"/>
</dbReference>
<dbReference type="OrthoDB" id="388934at2"/>